<protein>
    <submittedName>
        <fullName evidence="1">C6 zinc finger domain-containing protein</fullName>
    </submittedName>
</protein>
<accession>A0ACC3YUL7</accession>
<reference evidence="1 2" key="1">
    <citation type="journal article" date="2020" name="Phytopathology">
        <title>Genome Sequence Resources of Colletotrichum truncatum, C. plurivorum, C. musicola, and C. sojae: Four Species Pathogenic to Soybean (Glycine max).</title>
        <authorList>
            <person name="Rogerio F."/>
            <person name="Boufleur T.R."/>
            <person name="Ciampi-Guillardi M."/>
            <person name="Sukno S.A."/>
            <person name="Thon M.R."/>
            <person name="Massola Junior N.S."/>
            <person name="Baroncelli R."/>
        </authorList>
    </citation>
    <scope>NUCLEOTIDE SEQUENCE [LARGE SCALE GENOMIC DNA]</scope>
    <source>
        <strain evidence="1 2">CMES1059</strain>
    </source>
</reference>
<keyword evidence="2" id="KW-1185">Reference proteome</keyword>
<gene>
    <name evidence="1" type="ORF">CTRU02_210211</name>
</gene>
<sequence>MTTPPVWRPLPTSPSAGLPDLLVSTTFSTTSYEIHVTDLANIWTESMDRKAIYLRSLTESTSIDPTDSESNMRAFLSKIRSVFDDSHEDHEKASMTLSTNFNKDAGKDGLTMNITCELANMKPLEWPVYLRKSPQSKLTAELILPLTNANSTKSQQIDSLLAIMKHKDTVIAKLLDKLEATGTRLENVFTILSAKQKPTRQMAEEKVKGLAPFHFGEWESQFRNHSTDIPDIIRHVYGDRGLEYRRYPDMGHSDLDDWWTKLESSTIPIVGPTSRPISTELNKVSPGADTESLTDVATKRGIQAAEEDDDFQVQSTPPHLKSSRKRATAAAAGNHQDDSTEDEDEEASHIPDSLPAPPQKPNNHPIRLGTIGKKQPATPPSRSPHKSLQPEGSDTETESDADATASLAEISPPPNRNDSERTTTARGRLGRLGGGKQRSVTPEPPLKLESPRKGGLGRIGGTTHHPKSPEPSKKGSLGRIGGAARLSKTPEPSAVNTEERGRYRTESKPPEKPRETSQERADRKRDELQKELQRKAASGPARKKRKF</sequence>
<dbReference type="Proteomes" id="UP000805649">
    <property type="component" value="Unassembled WGS sequence"/>
</dbReference>
<evidence type="ECO:0000313" key="2">
    <source>
        <dbReference type="Proteomes" id="UP000805649"/>
    </source>
</evidence>
<evidence type="ECO:0000313" key="1">
    <source>
        <dbReference type="EMBL" id="KAL0935620.1"/>
    </source>
</evidence>
<proteinExistence type="predicted"/>
<dbReference type="EMBL" id="VUJX02000006">
    <property type="protein sequence ID" value="KAL0935620.1"/>
    <property type="molecule type" value="Genomic_DNA"/>
</dbReference>
<organism evidence="1 2">
    <name type="scientific">Colletotrichum truncatum</name>
    <name type="common">Anthracnose fungus</name>
    <name type="synonym">Colletotrichum capsici</name>
    <dbReference type="NCBI Taxonomy" id="5467"/>
    <lineage>
        <taxon>Eukaryota</taxon>
        <taxon>Fungi</taxon>
        <taxon>Dikarya</taxon>
        <taxon>Ascomycota</taxon>
        <taxon>Pezizomycotina</taxon>
        <taxon>Sordariomycetes</taxon>
        <taxon>Hypocreomycetidae</taxon>
        <taxon>Glomerellales</taxon>
        <taxon>Glomerellaceae</taxon>
        <taxon>Colletotrichum</taxon>
        <taxon>Colletotrichum truncatum species complex</taxon>
    </lineage>
</organism>
<comment type="caution">
    <text evidence="1">The sequence shown here is derived from an EMBL/GenBank/DDBJ whole genome shotgun (WGS) entry which is preliminary data.</text>
</comment>
<name>A0ACC3YUL7_COLTU</name>